<evidence type="ECO:0000313" key="2">
    <source>
        <dbReference type="Proteomes" id="UP001165135"/>
    </source>
</evidence>
<sequence>MMARAAAPIAVPHVLLREGAGEEVIEDGLRILRCHAGSIDEPVSAR</sequence>
<evidence type="ECO:0000313" key="1">
    <source>
        <dbReference type="EMBL" id="GLY80253.1"/>
    </source>
</evidence>
<organism evidence="1 2">
    <name type="scientific">Actinoallomurus iriomotensis</name>
    <dbReference type="NCBI Taxonomy" id="478107"/>
    <lineage>
        <taxon>Bacteria</taxon>
        <taxon>Bacillati</taxon>
        <taxon>Actinomycetota</taxon>
        <taxon>Actinomycetes</taxon>
        <taxon>Streptosporangiales</taxon>
        <taxon>Thermomonosporaceae</taxon>
        <taxon>Actinoallomurus</taxon>
    </lineage>
</organism>
<dbReference type="AlphaFoldDB" id="A0A9W6RR54"/>
<name>A0A9W6RR54_9ACTN</name>
<gene>
    <name evidence="1" type="ORF">Airi01_085200</name>
</gene>
<dbReference type="Proteomes" id="UP001165135">
    <property type="component" value="Unassembled WGS sequence"/>
</dbReference>
<protein>
    <submittedName>
        <fullName evidence="1">Uncharacterized protein</fullName>
    </submittedName>
</protein>
<dbReference type="EMBL" id="BSTJ01000014">
    <property type="protein sequence ID" value="GLY80253.1"/>
    <property type="molecule type" value="Genomic_DNA"/>
</dbReference>
<proteinExistence type="predicted"/>
<comment type="caution">
    <text evidence="1">The sequence shown here is derived from an EMBL/GenBank/DDBJ whole genome shotgun (WGS) entry which is preliminary data.</text>
</comment>
<reference evidence="1" key="1">
    <citation type="submission" date="2023-03" db="EMBL/GenBank/DDBJ databases">
        <title>Actinoallomurus iriomotensis NBRC 103681.</title>
        <authorList>
            <person name="Ichikawa N."/>
            <person name="Sato H."/>
            <person name="Tonouchi N."/>
        </authorList>
    </citation>
    <scope>NUCLEOTIDE SEQUENCE</scope>
    <source>
        <strain evidence="1">NBRC 103681</strain>
    </source>
</reference>
<accession>A0A9W6RR54</accession>